<evidence type="ECO:0000313" key="2">
    <source>
        <dbReference type="EMBL" id="CAI0444409.1"/>
    </source>
</evidence>
<evidence type="ECO:0000313" key="3">
    <source>
        <dbReference type="Proteomes" id="UP001154282"/>
    </source>
</evidence>
<name>A0AAV0MEH2_9ROSI</name>
<evidence type="ECO:0000256" key="1">
    <source>
        <dbReference type="SAM" id="MobiDB-lite"/>
    </source>
</evidence>
<accession>A0AAV0MEH2</accession>
<feature type="region of interest" description="Disordered" evidence="1">
    <location>
        <begin position="1"/>
        <end position="39"/>
    </location>
</feature>
<dbReference type="EMBL" id="CAMGYJ010000007">
    <property type="protein sequence ID" value="CAI0444409.1"/>
    <property type="molecule type" value="Genomic_DNA"/>
</dbReference>
<proteinExistence type="predicted"/>
<protein>
    <submittedName>
        <fullName evidence="2">Uncharacterized protein</fullName>
    </submittedName>
</protein>
<feature type="compositionally biased region" description="Low complexity" evidence="1">
    <location>
        <begin position="1"/>
        <end position="17"/>
    </location>
</feature>
<sequence>MSGKGAKGLMAGKAAAQSKDKDKKKPTSRSSRAGLQGAGHYNTSADVLNQNSQAFMLFGLLFLAVPCGTNPPPSEIKGHCSWKSWCHCSSLLCSNLGVPNCRSAGAGW</sequence>
<comment type="caution">
    <text evidence="2">The sequence shown here is derived from an EMBL/GenBank/DDBJ whole genome shotgun (WGS) entry which is preliminary data.</text>
</comment>
<dbReference type="AlphaFoldDB" id="A0AAV0MEH2"/>
<reference evidence="2" key="1">
    <citation type="submission" date="2022-08" db="EMBL/GenBank/DDBJ databases">
        <authorList>
            <person name="Gutierrez-Valencia J."/>
        </authorList>
    </citation>
    <scope>NUCLEOTIDE SEQUENCE</scope>
</reference>
<dbReference type="Proteomes" id="UP001154282">
    <property type="component" value="Unassembled WGS sequence"/>
</dbReference>
<gene>
    <name evidence="2" type="ORF">LITE_LOCUS28100</name>
</gene>
<keyword evidence="3" id="KW-1185">Reference proteome</keyword>
<organism evidence="2 3">
    <name type="scientific">Linum tenue</name>
    <dbReference type="NCBI Taxonomy" id="586396"/>
    <lineage>
        <taxon>Eukaryota</taxon>
        <taxon>Viridiplantae</taxon>
        <taxon>Streptophyta</taxon>
        <taxon>Embryophyta</taxon>
        <taxon>Tracheophyta</taxon>
        <taxon>Spermatophyta</taxon>
        <taxon>Magnoliopsida</taxon>
        <taxon>eudicotyledons</taxon>
        <taxon>Gunneridae</taxon>
        <taxon>Pentapetalae</taxon>
        <taxon>rosids</taxon>
        <taxon>fabids</taxon>
        <taxon>Malpighiales</taxon>
        <taxon>Linaceae</taxon>
        <taxon>Linum</taxon>
    </lineage>
</organism>